<feature type="compositionally biased region" description="Basic and acidic residues" evidence="7">
    <location>
        <begin position="335"/>
        <end position="347"/>
    </location>
</feature>
<keyword evidence="5" id="KW-0687">Ribonucleoprotein</keyword>
<dbReference type="EMBL" id="MDYQ01000062">
    <property type="protein sequence ID" value="PRP84444.1"/>
    <property type="molecule type" value="Genomic_DNA"/>
</dbReference>
<organism evidence="9 10">
    <name type="scientific">Planoprotostelium fungivorum</name>
    <dbReference type="NCBI Taxonomy" id="1890364"/>
    <lineage>
        <taxon>Eukaryota</taxon>
        <taxon>Amoebozoa</taxon>
        <taxon>Evosea</taxon>
        <taxon>Variosea</taxon>
        <taxon>Cavosteliida</taxon>
        <taxon>Cavosteliaceae</taxon>
        <taxon>Planoprotostelium</taxon>
    </lineage>
</organism>
<dbReference type="GO" id="GO:0005840">
    <property type="term" value="C:ribosome"/>
    <property type="evidence" value="ECO:0007669"/>
    <property type="project" value="InterPro"/>
</dbReference>
<dbReference type="AlphaFoldDB" id="A0A2P6NKG1"/>
<dbReference type="InParanoid" id="A0A2P6NKG1"/>
<dbReference type="InterPro" id="IPR059242">
    <property type="entry name" value="mS23_dom"/>
</dbReference>
<evidence type="ECO:0000256" key="6">
    <source>
        <dbReference type="ARBA" id="ARBA00035137"/>
    </source>
</evidence>
<dbReference type="CDD" id="cd23701">
    <property type="entry name" value="At1g26750"/>
    <property type="match status" value="1"/>
</dbReference>
<evidence type="ECO:0000256" key="4">
    <source>
        <dbReference type="ARBA" id="ARBA00023128"/>
    </source>
</evidence>
<evidence type="ECO:0000256" key="5">
    <source>
        <dbReference type="ARBA" id="ARBA00023274"/>
    </source>
</evidence>
<evidence type="ECO:0000256" key="2">
    <source>
        <dbReference type="ARBA" id="ARBA00009864"/>
    </source>
</evidence>
<proteinExistence type="inferred from homology"/>
<comment type="subcellular location">
    <subcellularLocation>
        <location evidence="1">Mitochondrion</location>
    </subcellularLocation>
</comment>
<name>A0A2P6NKG1_9EUKA</name>
<keyword evidence="3" id="KW-0689">Ribosomal protein</keyword>
<gene>
    <name evidence="9" type="ORF">PROFUN_08029</name>
</gene>
<evidence type="ECO:0000313" key="10">
    <source>
        <dbReference type="Proteomes" id="UP000241769"/>
    </source>
</evidence>
<keyword evidence="10" id="KW-1185">Reference proteome</keyword>
<dbReference type="InterPro" id="IPR023611">
    <property type="entry name" value="mS23_dom_met"/>
</dbReference>
<feature type="domain" description="Small ribosomal subunit protein mS23 conserved" evidence="8">
    <location>
        <begin position="17"/>
        <end position="125"/>
    </location>
</feature>
<dbReference type="Pfam" id="PF10484">
    <property type="entry name" value="MRP-S23"/>
    <property type="match status" value="1"/>
</dbReference>
<dbReference type="GO" id="GO:0006412">
    <property type="term" value="P:translation"/>
    <property type="evidence" value="ECO:0007669"/>
    <property type="project" value="InterPro"/>
</dbReference>
<evidence type="ECO:0000259" key="8">
    <source>
        <dbReference type="Pfam" id="PF10484"/>
    </source>
</evidence>
<comment type="similarity">
    <text evidence="2">Belongs to the mitochondrion-specific ribosomal protein mS23 family.</text>
</comment>
<evidence type="ECO:0000256" key="7">
    <source>
        <dbReference type="SAM" id="MobiDB-lite"/>
    </source>
</evidence>
<sequence>MRVPKQWALLSDAKIRLKAGVICKPLWFDVAATLAPKMPPILTRKQRPKLKEIVFPEDRLRNIYLQRNPEGHLYPLRFFPHESTAEYMITSPADVFVSKQIEFIQEKGHTENQAYIATQKWFNEKLYASDLETDLLEAQIALFEPQLGIEKEATPFYRIHRQYFNPEYDSHIDDFPRLLTEEQENNIWEQWENEAGKATGLYPLLEMAAAPPPPPMEAEDEQPFEEFEIEETDKVIGFIFNGFPKKKPQSTLSAAQKLLKKMMKEERDGTVTHGGWKANGEEWLFPPQSLNKTFTPDEEEPANEFEVNARVEDVLTTPEYLVTMWQKNEARKKKGDGSDEFVTKKRK</sequence>
<comment type="caution">
    <text evidence="9">The sequence shown here is derived from an EMBL/GenBank/DDBJ whole genome shotgun (WGS) entry which is preliminary data.</text>
</comment>
<accession>A0A2P6NKG1</accession>
<evidence type="ECO:0000256" key="3">
    <source>
        <dbReference type="ARBA" id="ARBA00022980"/>
    </source>
</evidence>
<dbReference type="GO" id="GO:0003735">
    <property type="term" value="F:structural constituent of ribosome"/>
    <property type="evidence" value="ECO:0007669"/>
    <property type="project" value="InterPro"/>
</dbReference>
<keyword evidence="4" id="KW-0496">Mitochondrion</keyword>
<protein>
    <recommendedName>
        <fullName evidence="6">Small ribosomal subunit protein mS23</fullName>
    </recommendedName>
</protein>
<evidence type="ECO:0000313" key="9">
    <source>
        <dbReference type="EMBL" id="PRP84444.1"/>
    </source>
</evidence>
<dbReference type="Proteomes" id="UP000241769">
    <property type="component" value="Unassembled WGS sequence"/>
</dbReference>
<evidence type="ECO:0000256" key="1">
    <source>
        <dbReference type="ARBA" id="ARBA00004173"/>
    </source>
</evidence>
<reference evidence="9 10" key="1">
    <citation type="journal article" date="2018" name="Genome Biol. Evol.">
        <title>Multiple Roots of Fruiting Body Formation in Amoebozoa.</title>
        <authorList>
            <person name="Hillmann F."/>
            <person name="Forbes G."/>
            <person name="Novohradska S."/>
            <person name="Ferling I."/>
            <person name="Riege K."/>
            <person name="Groth M."/>
            <person name="Westermann M."/>
            <person name="Marz M."/>
            <person name="Spaller T."/>
            <person name="Winckler T."/>
            <person name="Schaap P."/>
            <person name="Glockner G."/>
        </authorList>
    </citation>
    <scope>NUCLEOTIDE SEQUENCE [LARGE SCALE GENOMIC DNA]</scope>
    <source>
        <strain evidence="9 10">Jena</strain>
    </source>
</reference>
<dbReference type="OrthoDB" id="10340350at2759"/>
<feature type="region of interest" description="Disordered" evidence="7">
    <location>
        <begin position="327"/>
        <end position="347"/>
    </location>
</feature>